<dbReference type="EMBL" id="LT963352">
    <property type="protein sequence ID" value="SOR81713.1"/>
    <property type="molecule type" value="Genomic_DNA"/>
</dbReference>
<dbReference type="Proteomes" id="UP000235464">
    <property type="component" value="Chromosome I"/>
</dbReference>
<protein>
    <submittedName>
        <fullName evidence="2">Uncharacterized protein</fullName>
    </submittedName>
</protein>
<evidence type="ECO:0000256" key="1">
    <source>
        <dbReference type="SAM" id="MobiDB-lite"/>
    </source>
</evidence>
<dbReference type="OrthoDB" id="3423078at2"/>
<feature type="compositionally biased region" description="Basic residues" evidence="1">
    <location>
        <begin position="114"/>
        <end position="127"/>
    </location>
</feature>
<feature type="compositionally biased region" description="Pro residues" evidence="1">
    <location>
        <begin position="104"/>
        <end position="113"/>
    </location>
</feature>
<dbReference type="RefSeq" id="WP_010046858.1">
    <property type="nucleotide sequence ID" value="NZ_LT962942.1"/>
</dbReference>
<name>A0A2N9BEC6_STRCX</name>
<evidence type="ECO:0000313" key="3">
    <source>
        <dbReference type="Proteomes" id="UP000235464"/>
    </source>
</evidence>
<gene>
    <name evidence="2" type="ORF">SCNRRL3882_5165</name>
</gene>
<proteinExistence type="predicted"/>
<accession>A0A2N9BEC6</accession>
<organism evidence="2 3">
    <name type="scientific">Streptomyces chartreusis NRRL 3882</name>
    <dbReference type="NCBI Taxonomy" id="1079985"/>
    <lineage>
        <taxon>Bacteria</taxon>
        <taxon>Bacillati</taxon>
        <taxon>Actinomycetota</taxon>
        <taxon>Actinomycetes</taxon>
        <taxon>Kitasatosporales</taxon>
        <taxon>Streptomycetaceae</taxon>
        <taxon>Streptomyces</taxon>
    </lineage>
</organism>
<dbReference type="AlphaFoldDB" id="A0A2N9BEC6"/>
<keyword evidence="3" id="KW-1185">Reference proteome</keyword>
<sequence length="127" mass="14101">MLRWNLPPGFTHTRFEQLRLDVQGRRFATWQEWRRYSLVTTPFALRAASPMMRVAGLPAEPDAIASVVPEAAVASRTAADAIILTDALVGLSEDLADGHVPRAVRPPHPPLRLRPPHPRPARPAHRA</sequence>
<evidence type="ECO:0000313" key="2">
    <source>
        <dbReference type="EMBL" id="SOR81713.1"/>
    </source>
</evidence>
<reference evidence="3" key="1">
    <citation type="submission" date="2017-11" db="EMBL/GenBank/DDBJ databases">
        <authorList>
            <person name="Wibberg D."/>
        </authorList>
    </citation>
    <scope>NUCLEOTIDE SEQUENCE [LARGE SCALE GENOMIC DNA]</scope>
</reference>
<feature type="region of interest" description="Disordered" evidence="1">
    <location>
        <begin position="99"/>
        <end position="127"/>
    </location>
</feature>